<evidence type="ECO:0000313" key="4">
    <source>
        <dbReference type="EMBL" id="BCS20298.1"/>
    </source>
</evidence>
<dbReference type="PANTHER" id="PTHR47706">
    <property type="entry name" value="NMRA-LIKE FAMILY PROTEIN"/>
    <property type="match status" value="1"/>
</dbReference>
<evidence type="ECO:0000259" key="3">
    <source>
        <dbReference type="Pfam" id="PF05368"/>
    </source>
</evidence>
<evidence type="ECO:0000256" key="2">
    <source>
        <dbReference type="ARBA" id="ARBA00023002"/>
    </source>
</evidence>
<feature type="domain" description="NmrA-like" evidence="3">
    <location>
        <begin position="22"/>
        <end position="289"/>
    </location>
</feature>
<dbReference type="Proteomes" id="UP000654913">
    <property type="component" value="Chromosome 2"/>
</dbReference>
<name>A0A7R7XG28_9EURO</name>
<dbReference type="SUPFAM" id="SSF51735">
    <property type="entry name" value="NAD(P)-binding Rossmann-fold domains"/>
    <property type="match status" value="1"/>
</dbReference>
<dbReference type="InterPro" id="IPR008030">
    <property type="entry name" value="NmrA-like"/>
</dbReference>
<dbReference type="CDD" id="cd05259">
    <property type="entry name" value="PCBER_SDR_a"/>
    <property type="match status" value="1"/>
</dbReference>
<dbReference type="KEGG" id="apuu:APUU_20730S"/>
<dbReference type="AlphaFoldDB" id="A0A7R7XG28"/>
<sequence>MVISTLHTLFLPPPTTSTMSPKLIAIPGGTGTIGQSIVSALQSHPEYKPIILSRATSSHPDGTTSSTTIRNSTTPIETRYVNYASTGSLTTALHGVNTVISALLIPGPESVPYHLNLLQASITARVHRFAPSEWALPQDTHDQVDLDQGKSVIWTEVQKEVAEGKIDAAAFPVGMFMNYLAIGIRDREVEEEALAGFGEGELMFHLRDEPAWVEVPVMQDGRYPDLTMTDIRDVGRFVVAALGLEEWGGRELGIAGDTRNLKEIVDILRRVIGRANVKEVSRAELQRKLDGLDQSEFLKRMDLQYTMLCGNGGSVVKGTLNELCPEVKPTTIREFMEKYWGD</sequence>
<dbReference type="PANTHER" id="PTHR47706:SF2">
    <property type="entry name" value="ISOFLAVONE REDUCTASE FAMILY PROTEIN (AFU_ORTHOLOGUE AFUA_2G05290)"/>
    <property type="match status" value="1"/>
</dbReference>
<organism evidence="4 5">
    <name type="scientific">Aspergillus puulaauensis</name>
    <dbReference type="NCBI Taxonomy" id="1220207"/>
    <lineage>
        <taxon>Eukaryota</taxon>
        <taxon>Fungi</taxon>
        <taxon>Dikarya</taxon>
        <taxon>Ascomycota</taxon>
        <taxon>Pezizomycotina</taxon>
        <taxon>Eurotiomycetes</taxon>
        <taxon>Eurotiomycetidae</taxon>
        <taxon>Eurotiales</taxon>
        <taxon>Aspergillaceae</taxon>
        <taxon>Aspergillus</taxon>
    </lineage>
</organism>
<proteinExistence type="predicted"/>
<gene>
    <name evidence="4" type="ORF">APUU_20730S</name>
</gene>
<dbReference type="RefSeq" id="XP_041552492.1">
    <property type="nucleotide sequence ID" value="XM_041699404.1"/>
</dbReference>
<dbReference type="Gene3D" id="3.40.50.720">
    <property type="entry name" value="NAD(P)-binding Rossmann-like Domain"/>
    <property type="match status" value="1"/>
</dbReference>
<dbReference type="InterPro" id="IPR045312">
    <property type="entry name" value="PCBER-like"/>
</dbReference>
<dbReference type="InterPro" id="IPR051609">
    <property type="entry name" value="NmrA/Isoflavone_reductase-like"/>
</dbReference>
<dbReference type="InterPro" id="IPR036291">
    <property type="entry name" value="NAD(P)-bd_dom_sf"/>
</dbReference>
<keyword evidence="2" id="KW-0560">Oxidoreductase</keyword>
<accession>A0A7R7XG28</accession>
<reference evidence="4" key="1">
    <citation type="submission" date="2021-01" db="EMBL/GenBank/DDBJ databases">
        <authorList>
            <consortium name="Aspergillus puulaauensis MK2 genome sequencing consortium"/>
            <person name="Kazuki M."/>
            <person name="Futagami T."/>
        </authorList>
    </citation>
    <scope>NUCLEOTIDE SEQUENCE</scope>
    <source>
        <strain evidence="4">MK2</strain>
    </source>
</reference>
<keyword evidence="1" id="KW-0521">NADP</keyword>
<reference evidence="4" key="2">
    <citation type="submission" date="2021-02" db="EMBL/GenBank/DDBJ databases">
        <title>Aspergillus puulaauensis MK2 genome sequence.</title>
        <authorList>
            <person name="Futagami T."/>
            <person name="Mori K."/>
            <person name="Kadooka C."/>
            <person name="Tanaka T."/>
        </authorList>
    </citation>
    <scope>NUCLEOTIDE SEQUENCE</scope>
    <source>
        <strain evidence="4">MK2</strain>
    </source>
</reference>
<evidence type="ECO:0000256" key="1">
    <source>
        <dbReference type="ARBA" id="ARBA00022857"/>
    </source>
</evidence>
<dbReference type="Pfam" id="PF05368">
    <property type="entry name" value="NmrA"/>
    <property type="match status" value="1"/>
</dbReference>
<dbReference type="OrthoDB" id="10000533at2759"/>
<keyword evidence="5" id="KW-1185">Reference proteome</keyword>
<dbReference type="GO" id="GO:0016491">
    <property type="term" value="F:oxidoreductase activity"/>
    <property type="evidence" value="ECO:0007669"/>
    <property type="project" value="UniProtKB-KW"/>
</dbReference>
<protein>
    <recommendedName>
        <fullName evidence="3">NmrA-like domain-containing protein</fullName>
    </recommendedName>
</protein>
<dbReference type="EMBL" id="AP024444">
    <property type="protein sequence ID" value="BCS20298.1"/>
    <property type="molecule type" value="Genomic_DNA"/>
</dbReference>
<dbReference type="GeneID" id="64970303"/>
<dbReference type="Gene3D" id="3.90.25.10">
    <property type="entry name" value="UDP-galactose 4-epimerase, domain 1"/>
    <property type="match status" value="1"/>
</dbReference>
<evidence type="ECO:0000313" key="5">
    <source>
        <dbReference type="Proteomes" id="UP000654913"/>
    </source>
</evidence>